<dbReference type="EMBL" id="BMAT01008053">
    <property type="protein sequence ID" value="GFR77060.1"/>
    <property type="molecule type" value="Genomic_DNA"/>
</dbReference>
<feature type="domain" description="ISXO2-like transposase" evidence="1">
    <location>
        <begin position="135"/>
        <end position="282"/>
    </location>
</feature>
<gene>
    <name evidence="2" type="ORF">ElyMa_003959100</name>
</gene>
<dbReference type="AlphaFoldDB" id="A0AAV4FXN9"/>
<proteinExistence type="predicted"/>
<name>A0AAV4FXN9_9GAST</name>
<protein>
    <submittedName>
        <fullName evidence="2">Transposase</fullName>
    </submittedName>
</protein>
<evidence type="ECO:0000313" key="2">
    <source>
        <dbReference type="EMBL" id="GFR77060.1"/>
    </source>
</evidence>
<accession>A0AAV4FXN9</accession>
<dbReference type="NCBIfam" id="NF033547">
    <property type="entry name" value="transpos_IS1595"/>
    <property type="match status" value="1"/>
</dbReference>
<comment type="caution">
    <text evidence="2">The sequence shown here is derived from an EMBL/GenBank/DDBJ whole genome shotgun (WGS) entry which is preliminary data.</text>
</comment>
<reference evidence="2 3" key="1">
    <citation type="journal article" date="2021" name="Elife">
        <title>Chloroplast acquisition without the gene transfer in kleptoplastic sea slugs, Plakobranchus ocellatus.</title>
        <authorList>
            <person name="Maeda T."/>
            <person name="Takahashi S."/>
            <person name="Yoshida T."/>
            <person name="Shimamura S."/>
            <person name="Takaki Y."/>
            <person name="Nagai Y."/>
            <person name="Toyoda A."/>
            <person name="Suzuki Y."/>
            <person name="Arimoto A."/>
            <person name="Ishii H."/>
            <person name="Satoh N."/>
            <person name="Nishiyama T."/>
            <person name="Hasebe M."/>
            <person name="Maruyama T."/>
            <person name="Minagawa J."/>
            <person name="Obokata J."/>
            <person name="Shigenobu S."/>
        </authorList>
    </citation>
    <scope>NUCLEOTIDE SEQUENCE [LARGE SCALE GENOMIC DNA]</scope>
</reference>
<sequence>MARNKIQFQKGMSLVEFFQRYGQEEQCRDQFFKWRWPNGFECPLCCCREYCTLKTRELYQCNRCRHQTSLTSGTILEASKLPFTTWFLGMFLMTQTKNGISALELSRQLGVSYNAACRLKHKRMQVMKERDDSRPLQGYVQLDDAYWGVEKHGGKWGRGSANKHPFVAAVQTNEENFPLYMRFSMVTSFRKKELALWAKRHLGDHTCCVVSDGLGAFTGIVDAGHPHTAVVTGGGHESMANELFTWVNTMIGNVKNSLKGSYHNINPRHLPRYLAEYCYRFNRRFDLKAMVSRLGYMAARTCPMPARLLKLAEPQW</sequence>
<organism evidence="2 3">
    <name type="scientific">Elysia marginata</name>
    <dbReference type="NCBI Taxonomy" id="1093978"/>
    <lineage>
        <taxon>Eukaryota</taxon>
        <taxon>Metazoa</taxon>
        <taxon>Spiralia</taxon>
        <taxon>Lophotrochozoa</taxon>
        <taxon>Mollusca</taxon>
        <taxon>Gastropoda</taxon>
        <taxon>Heterobranchia</taxon>
        <taxon>Euthyneura</taxon>
        <taxon>Panpulmonata</taxon>
        <taxon>Sacoglossa</taxon>
        <taxon>Placobranchoidea</taxon>
        <taxon>Plakobranchidae</taxon>
        <taxon>Elysia</taxon>
    </lineage>
</organism>
<dbReference type="SMART" id="SM01126">
    <property type="entry name" value="DDE_Tnp_IS1595"/>
    <property type="match status" value="1"/>
</dbReference>
<evidence type="ECO:0000313" key="3">
    <source>
        <dbReference type="Proteomes" id="UP000762676"/>
    </source>
</evidence>
<dbReference type="InterPro" id="IPR024445">
    <property type="entry name" value="Tnp_ISXO2-like"/>
</dbReference>
<keyword evidence="3" id="KW-1185">Reference proteome</keyword>
<evidence type="ECO:0000259" key="1">
    <source>
        <dbReference type="SMART" id="SM01126"/>
    </source>
</evidence>
<dbReference type="Proteomes" id="UP000762676">
    <property type="component" value="Unassembled WGS sequence"/>
</dbReference>
<dbReference type="Pfam" id="PF12762">
    <property type="entry name" value="DDE_Tnp_IS1595"/>
    <property type="match status" value="1"/>
</dbReference>
<dbReference type="InterPro" id="IPR024442">
    <property type="entry name" value="Transposase_Zn_ribbon"/>
</dbReference>
<dbReference type="Pfam" id="PF12760">
    <property type="entry name" value="Zn_ribbon_IS1595"/>
    <property type="match status" value="1"/>
</dbReference>